<feature type="signal peptide" evidence="8">
    <location>
        <begin position="1"/>
        <end position="24"/>
    </location>
</feature>
<organism evidence="10 11">
    <name type="scientific">Solanum verrucosum</name>
    <dbReference type="NCBI Taxonomy" id="315347"/>
    <lineage>
        <taxon>Eukaryota</taxon>
        <taxon>Viridiplantae</taxon>
        <taxon>Streptophyta</taxon>
        <taxon>Embryophyta</taxon>
        <taxon>Tracheophyta</taxon>
        <taxon>Spermatophyta</taxon>
        <taxon>Magnoliopsida</taxon>
        <taxon>eudicotyledons</taxon>
        <taxon>Gunneridae</taxon>
        <taxon>Pentapetalae</taxon>
        <taxon>asterids</taxon>
        <taxon>lamiids</taxon>
        <taxon>Solanales</taxon>
        <taxon>Solanaceae</taxon>
        <taxon>Solanoideae</taxon>
        <taxon>Solaneae</taxon>
        <taxon>Solanum</taxon>
    </lineage>
</organism>
<evidence type="ECO:0000256" key="8">
    <source>
        <dbReference type="SAM" id="SignalP"/>
    </source>
</evidence>
<dbReference type="SUPFAM" id="SSF50630">
    <property type="entry name" value="Acid proteases"/>
    <property type="match status" value="1"/>
</dbReference>
<dbReference type="Gene3D" id="2.40.70.10">
    <property type="entry name" value="Acid Proteases"/>
    <property type="match status" value="2"/>
</dbReference>
<name>A0AAF0QVZ5_SOLVR</name>
<evidence type="ECO:0000313" key="10">
    <source>
        <dbReference type="EMBL" id="WMV31407.1"/>
    </source>
</evidence>
<keyword evidence="2" id="KW-0645">Protease</keyword>
<dbReference type="GO" id="GO:0004190">
    <property type="term" value="F:aspartic-type endopeptidase activity"/>
    <property type="evidence" value="ECO:0007669"/>
    <property type="project" value="UniProtKB-KW"/>
</dbReference>
<dbReference type="CDD" id="cd05476">
    <property type="entry name" value="pepsin_A_like_plant"/>
    <property type="match status" value="1"/>
</dbReference>
<evidence type="ECO:0000313" key="11">
    <source>
        <dbReference type="Proteomes" id="UP001234989"/>
    </source>
</evidence>
<feature type="chain" id="PRO_5041920913" description="Peptidase A1 domain-containing protein" evidence="8">
    <location>
        <begin position="25"/>
        <end position="560"/>
    </location>
</feature>
<evidence type="ECO:0000256" key="6">
    <source>
        <dbReference type="PIRSR" id="PIRSR601461-1"/>
    </source>
</evidence>
<dbReference type="PANTHER" id="PTHR13683:SF887">
    <property type="entry name" value="ASPARTIC PROTEINASE-LIKE PROTEIN 2"/>
    <property type="match status" value="1"/>
</dbReference>
<dbReference type="InterPro" id="IPR032799">
    <property type="entry name" value="TAXi_C"/>
</dbReference>
<dbReference type="AlphaFoldDB" id="A0AAF0QVZ5"/>
<feature type="domain" description="Peptidase A1" evidence="9">
    <location>
        <begin position="75"/>
        <end position="507"/>
    </location>
</feature>
<keyword evidence="8" id="KW-0732">Signal</keyword>
<feature type="disulfide bond" evidence="7">
    <location>
        <begin position="418"/>
        <end position="466"/>
    </location>
</feature>
<keyword evidence="11" id="KW-1185">Reference proteome</keyword>
<dbReference type="InterPro" id="IPR033121">
    <property type="entry name" value="PEPTIDASE_A1"/>
</dbReference>
<dbReference type="InterPro" id="IPR032861">
    <property type="entry name" value="TAXi_N"/>
</dbReference>
<accession>A0AAF0QVZ5</accession>
<proteinExistence type="inferred from homology"/>
<sequence length="560" mass="61777">MGKYDFGWASLLLVILVWSVNVVSEGVIKVNSKFAGLERNLRALKAHDEMRHLHILAGIDLPIGGTGRPNSVGLYFAEIGIGTPPNNYFVQVDTGSDIMWVNCIACQRCPKRGYRNIELTLYNPRDSLTGKLVVCGQSFCKDFYKRSGLGCSGNSSCMYDQAYGDGSSTKGYFVEDVVQYNKVSGDLQTKSGNGSVIFGCGYSQSADLISSDEAFDGILGFGKSNSSILSQLASSGKVKKMFAHCLDGVNGGGIFAIGNVVQPKVNMTPLVPNKAFASNLSLHIYLQFWEENIVAVHFQETVKVGTVFSGNCQQVDPPKSSIISCIFLVDDKLISCVVLFWSPKLFGPHYSANMMAVEVGYQFLNLSADVFMNGENKEVIIDSGTTLAYLPDVIYSPLVKKILSWQPDLKLRHDEYTCFEYSGRSSGNSILNVDDGFPQVTFHFENSLSLRVRPHEYLFPYEDLVCIGWQNSGNQSRDNWNLTVFGDLVLSNRLILYDLENQAIGWTEYNCSSNISLKDEITGLVHLVGAHTLSSGSRLTAQMAVTFLLFAALLHNLFNW</sequence>
<dbReference type="GO" id="GO:0006508">
    <property type="term" value="P:proteolysis"/>
    <property type="evidence" value="ECO:0007669"/>
    <property type="project" value="UniProtKB-KW"/>
</dbReference>
<dbReference type="Proteomes" id="UP001234989">
    <property type="component" value="Chromosome 5"/>
</dbReference>
<dbReference type="InterPro" id="IPR034161">
    <property type="entry name" value="Pepsin-like_plant"/>
</dbReference>
<keyword evidence="5" id="KW-0325">Glycoprotein</keyword>
<keyword evidence="7" id="KW-1015">Disulfide bond</keyword>
<reference evidence="10" key="1">
    <citation type="submission" date="2023-08" db="EMBL/GenBank/DDBJ databases">
        <title>A de novo genome assembly of Solanum verrucosum Schlechtendal, a Mexican diploid species geographically isolated from the other diploid A-genome species in potato relatives.</title>
        <authorList>
            <person name="Hosaka K."/>
        </authorList>
    </citation>
    <scope>NUCLEOTIDE SEQUENCE</scope>
    <source>
        <tissue evidence="10">Young leaves</tissue>
    </source>
</reference>
<dbReference type="FunFam" id="2.40.70.10:FF:000028">
    <property type="entry name" value="Eukaryotic aspartyl protease family protein"/>
    <property type="match status" value="1"/>
</dbReference>
<evidence type="ECO:0000256" key="4">
    <source>
        <dbReference type="ARBA" id="ARBA00022801"/>
    </source>
</evidence>
<dbReference type="PANTHER" id="PTHR13683">
    <property type="entry name" value="ASPARTYL PROTEASES"/>
    <property type="match status" value="1"/>
</dbReference>
<protein>
    <recommendedName>
        <fullName evidence="9">Peptidase A1 domain-containing protein</fullName>
    </recommendedName>
</protein>
<comment type="similarity">
    <text evidence="1">Belongs to the peptidase A1 family.</text>
</comment>
<evidence type="ECO:0000256" key="3">
    <source>
        <dbReference type="ARBA" id="ARBA00022750"/>
    </source>
</evidence>
<evidence type="ECO:0000256" key="2">
    <source>
        <dbReference type="ARBA" id="ARBA00022670"/>
    </source>
</evidence>
<dbReference type="EMBL" id="CP133616">
    <property type="protein sequence ID" value="WMV31407.1"/>
    <property type="molecule type" value="Genomic_DNA"/>
</dbReference>
<dbReference type="Pfam" id="PF14541">
    <property type="entry name" value="TAXi_C"/>
    <property type="match status" value="1"/>
</dbReference>
<gene>
    <name evidence="10" type="ORF">MTR67_024792</name>
</gene>
<evidence type="ECO:0000256" key="5">
    <source>
        <dbReference type="ARBA" id="ARBA00023180"/>
    </source>
</evidence>
<feature type="active site" evidence="6">
    <location>
        <position position="382"/>
    </location>
</feature>
<evidence type="ECO:0000259" key="9">
    <source>
        <dbReference type="PROSITE" id="PS51767"/>
    </source>
</evidence>
<dbReference type="InterPro" id="IPR001461">
    <property type="entry name" value="Aspartic_peptidase_A1"/>
</dbReference>
<feature type="active site" evidence="6">
    <location>
        <position position="93"/>
    </location>
</feature>
<dbReference type="Pfam" id="PF14543">
    <property type="entry name" value="TAXi_N"/>
    <property type="match status" value="1"/>
</dbReference>
<dbReference type="InterPro" id="IPR021109">
    <property type="entry name" value="Peptidase_aspartic_dom_sf"/>
</dbReference>
<evidence type="ECO:0000256" key="7">
    <source>
        <dbReference type="PIRSR" id="PIRSR601461-2"/>
    </source>
</evidence>
<keyword evidence="4" id="KW-0378">Hydrolase</keyword>
<dbReference type="PRINTS" id="PR00792">
    <property type="entry name" value="PEPSIN"/>
</dbReference>
<dbReference type="PROSITE" id="PS51767">
    <property type="entry name" value="PEPTIDASE_A1"/>
    <property type="match status" value="1"/>
</dbReference>
<keyword evidence="3" id="KW-0064">Aspartyl protease</keyword>
<evidence type="ECO:0000256" key="1">
    <source>
        <dbReference type="ARBA" id="ARBA00007447"/>
    </source>
</evidence>